<accession>A0A8E2DSY3</accession>
<sequence length="437" mass="47638">MRLRSKYVTRAEVSALNACLEALWVYRRPLFNGLYLVDSHKNDLALPRLCRLLQCYIRDKTGQNLSIQQIVGFITNLRSEMYAICRSASSRAKPRAGKFKDRQCVSRAPVLLNCDQPEEQESLESADIFLATSLATRGDTLLQPSASSSHESAGSNLSSIPSESNASPHSSMSRRRLAMNKPVLLCQVSLPPLPSFSTTPTPLTSSAMMTKLRTPNHTPLCMYSYYQFPFASNETGFIFPITPANQVASTPLVPPRRPPTAPRRSSWLSLVSQKIQSSSGSTTSPIPFLPLVQPIKPQNHVACHQRSPVPAITDCDSSMNSADRTPAPLSAVPRFRIPNAMPLACRVLQTPPSRPRASLGGTRIGLPRRLSYNRYGSSPQLPSNEATCSSLGLGSPVVIPGSYIHTIPSKRGQVRTAPNSGLTTPVHTPETKKGDPV</sequence>
<reference evidence="2 3" key="1">
    <citation type="submission" date="2016-07" db="EMBL/GenBank/DDBJ databases">
        <title>Draft genome of the white-rot fungus Obba rivulosa 3A-2.</title>
        <authorList>
            <consortium name="DOE Joint Genome Institute"/>
            <person name="Miettinen O."/>
            <person name="Riley R."/>
            <person name="Acob R."/>
            <person name="Barry K."/>
            <person name="Cullen D."/>
            <person name="De Vries R."/>
            <person name="Hainaut M."/>
            <person name="Hatakka A."/>
            <person name="Henrissat B."/>
            <person name="Hilden K."/>
            <person name="Kuo R."/>
            <person name="Labutti K."/>
            <person name="Lipzen A."/>
            <person name="Makela M.R."/>
            <person name="Sandor L."/>
            <person name="Spatafora J.W."/>
            <person name="Grigoriev I.V."/>
            <person name="Hibbett D.S."/>
        </authorList>
    </citation>
    <scope>NUCLEOTIDE SEQUENCE [LARGE SCALE GENOMIC DNA]</scope>
    <source>
        <strain evidence="2 3">3A-2</strain>
    </source>
</reference>
<evidence type="ECO:0000256" key="1">
    <source>
        <dbReference type="SAM" id="MobiDB-lite"/>
    </source>
</evidence>
<evidence type="ECO:0000313" key="3">
    <source>
        <dbReference type="Proteomes" id="UP000250043"/>
    </source>
</evidence>
<dbReference type="EMBL" id="KV722337">
    <property type="protein sequence ID" value="OCH95245.1"/>
    <property type="molecule type" value="Genomic_DNA"/>
</dbReference>
<dbReference type="AlphaFoldDB" id="A0A8E2DSY3"/>
<feature type="region of interest" description="Disordered" evidence="1">
    <location>
        <begin position="410"/>
        <end position="437"/>
    </location>
</feature>
<dbReference type="Proteomes" id="UP000250043">
    <property type="component" value="Unassembled WGS sequence"/>
</dbReference>
<feature type="region of interest" description="Disordered" evidence="1">
    <location>
        <begin position="142"/>
        <end position="174"/>
    </location>
</feature>
<feature type="compositionally biased region" description="Polar residues" evidence="1">
    <location>
        <begin position="416"/>
        <end position="426"/>
    </location>
</feature>
<keyword evidence="3" id="KW-1185">Reference proteome</keyword>
<gene>
    <name evidence="2" type="ORF">OBBRIDRAFT_614183</name>
</gene>
<proteinExistence type="predicted"/>
<feature type="compositionally biased region" description="Low complexity" evidence="1">
    <location>
        <begin position="145"/>
        <end position="159"/>
    </location>
</feature>
<evidence type="ECO:0000313" key="2">
    <source>
        <dbReference type="EMBL" id="OCH95245.1"/>
    </source>
</evidence>
<protein>
    <submittedName>
        <fullName evidence="2">Uncharacterized protein</fullName>
    </submittedName>
</protein>
<name>A0A8E2DSY3_9APHY</name>
<organism evidence="2 3">
    <name type="scientific">Obba rivulosa</name>
    <dbReference type="NCBI Taxonomy" id="1052685"/>
    <lineage>
        <taxon>Eukaryota</taxon>
        <taxon>Fungi</taxon>
        <taxon>Dikarya</taxon>
        <taxon>Basidiomycota</taxon>
        <taxon>Agaricomycotina</taxon>
        <taxon>Agaricomycetes</taxon>
        <taxon>Polyporales</taxon>
        <taxon>Gelatoporiaceae</taxon>
        <taxon>Obba</taxon>
    </lineage>
</organism>
<feature type="compositionally biased region" description="Polar residues" evidence="1">
    <location>
        <begin position="160"/>
        <end position="171"/>
    </location>
</feature>